<dbReference type="GO" id="GO:0005737">
    <property type="term" value="C:cytoplasm"/>
    <property type="evidence" value="ECO:0007669"/>
    <property type="project" value="UniProtKB-SubCell"/>
</dbReference>
<organism evidence="7 8">
    <name type="scientific">Streptococcus criceti HS-6</name>
    <dbReference type="NCBI Taxonomy" id="873449"/>
    <lineage>
        <taxon>Bacteria</taxon>
        <taxon>Bacillati</taxon>
        <taxon>Bacillota</taxon>
        <taxon>Bacilli</taxon>
        <taxon>Lactobacillales</taxon>
        <taxon>Streptococcaceae</taxon>
        <taxon>Streptococcus</taxon>
    </lineage>
</organism>
<comment type="catalytic activity">
    <reaction evidence="5">
        <text>N-terminal L-alanyl-[ribosomal protein bS18] + acetyl-CoA = N-terminal N(alpha)-acetyl-L-alanyl-[ribosomal protein bS18] + CoA + H(+)</text>
        <dbReference type="Rhea" id="RHEA:43756"/>
        <dbReference type="Rhea" id="RHEA-COMP:10676"/>
        <dbReference type="Rhea" id="RHEA-COMP:10677"/>
        <dbReference type="ChEBI" id="CHEBI:15378"/>
        <dbReference type="ChEBI" id="CHEBI:57287"/>
        <dbReference type="ChEBI" id="CHEBI:57288"/>
        <dbReference type="ChEBI" id="CHEBI:64718"/>
        <dbReference type="ChEBI" id="CHEBI:83683"/>
        <dbReference type="EC" id="2.3.1.266"/>
    </reaction>
</comment>
<evidence type="ECO:0000313" key="7">
    <source>
        <dbReference type="EMBL" id="EHI74655.1"/>
    </source>
</evidence>
<dbReference type="NCBIfam" id="TIGR01575">
    <property type="entry name" value="rimI"/>
    <property type="match status" value="1"/>
</dbReference>
<keyword evidence="4 7" id="KW-0012">Acyltransferase</keyword>
<comment type="subcellular location">
    <subcellularLocation>
        <location evidence="5">Cytoplasm</location>
    </subcellularLocation>
</comment>
<protein>
    <recommendedName>
        <fullName evidence="5">[Ribosomal protein bS18]-alanine N-acetyltransferase</fullName>
        <ecNumber evidence="5">2.3.1.266</ecNumber>
    </recommendedName>
</protein>
<gene>
    <name evidence="7" type="primary">rimI</name>
    <name evidence="7" type="ORF">STRCR_0703</name>
</gene>
<dbReference type="PANTHER" id="PTHR43420:SF44">
    <property type="entry name" value="ACETYLTRANSFERASE YPEA"/>
    <property type="match status" value="1"/>
</dbReference>
<dbReference type="Gene3D" id="3.40.630.30">
    <property type="match status" value="1"/>
</dbReference>
<keyword evidence="3 7" id="KW-0808">Transferase</keyword>
<evidence type="ECO:0000259" key="6">
    <source>
        <dbReference type="PROSITE" id="PS51186"/>
    </source>
</evidence>
<dbReference type="RefSeq" id="WP_004228123.1">
    <property type="nucleotide sequence ID" value="NZ_AEUV02000002.1"/>
</dbReference>
<accession>G5JRB6</accession>
<sequence>MKEKELAQSIYDILADVYGQSPWTLAQVQADLAQDNTDYFYAYEGHEIVGFLSIQNLVGQLEITNLAVKKAYQGQGLASRLLQKLEGRSEDIFLEVRASNQSAKRLYEKFNFSCLAKRKAYYHNPIEDALIMQRAAKK</sequence>
<dbReference type="SUPFAM" id="SSF55729">
    <property type="entry name" value="Acyl-CoA N-acyltransferases (Nat)"/>
    <property type="match status" value="1"/>
</dbReference>
<evidence type="ECO:0000256" key="2">
    <source>
        <dbReference type="ARBA" id="ARBA00022490"/>
    </source>
</evidence>
<dbReference type="eggNOG" id="COG0456">
    <property type="taxonomic scope" value="Bacteria"/>
</dbReference>
<name>G5JRB6_STRCG</name>
<comment type="similarity">
    <text evidence="1 5">Belongs to the acetyltransferase family. RimI subfamily.</text>
</comment>
<dbReference type="InterPro" id="IPR006464">
    <property type="entry name" value="AcTrfase_RimI/Ard1"/>
</dbReference>
<comment type="function">
    <text evidence="5">Acetylates the N-terminal alanine of ribosomal protein bS18.</text>
</comment>
<dbReference type="GO" id="GO:0008999">
    <property type="term" value="F:protein-N-terminal-alanine acetyltransferase activity"/>
    <property type="evidence" value="ECO:0007669"/>
    <property type="project" value="UniProtKB-EC"/>
</dbReference>
<dbReference type="PROSITE" id="PS51186">
    <property type="entry name" value="GNAT"/>
    <property type="match status" value="1"/>
</dbReference>
<evidence type="ECO:0000256" key="4">
    <source>
        <dbReference type="ARBA" id="ARBA00023315"/>
    </source>
</evidence>
<reference evidence="7" key="1">
    <citation type="submission" date="2011-07" db="EMBL/GenBank/DDBJ databases">
        <authorList>
            <person name="Stanhope M.J."/>
            <person name="Durkin A.S."/>
            <person name="Hostetler J."/>
            <person name="Kim M."/>
            <person name="Radune D."/>
            <person name="Singh I."/>
            <person name="Town C.D."/>
        </authorList>
    </citation>
    <scope>NUCLEOTIDE SEQUENCE [LARGE SCALE GENOMIC DNA]</scope>
    <source>
        <strain evidence="7">HS-6</strain>
    </source>
</reference>
<comment type="caution">
    <text evidence="7">The sequence shown here is derived from an EMBL/GenBank/DDBJ whole genome shotgun (WGS) entry which is preliminary data.</text>
</comment>
<evidence type="ECO:0000256" key="3">
    <source>
        <dbReference type="ARBA" id="ARBA00022679"/>
    </source>
</evidence>
<dbReference type="EMBL" id="AEUV02000002">
    <property type="protein sequence ID" value="EHI74655.1"/>
    <property type="molecule type" value="Genomic_DNA"/>
</dbReference>
<dbReference type="CDD" id="cd04301">
    <property type="entry name" value="NAT_SF"/>
    <property type="match status" value="1"/>
</dbReference>
<proteinExistence type="inferred from homology"/>
<keyword evidence="8" id="KW-1185">Reference proteome</keyword>
<dbReference type="Pfam" id="PF00583">
    <property type="entry name" value="Acetyltransf_1"/>
    <property type="match status" value="1"/>
</dbReference>
<evidence type="ECO:0000256" key="1">
    <source>
        <dbReference type="ARBA" id="ARBA00005395"/>
    </source>
</evidence>
<dbReference type="InterPro" id="IPR016181">
    <property type="entry name" value="Acyl_CoA_acyltransferase"/>
</dbReference>
<dbReference type="InterPro" id="IPR000182">
    <property type="entry name" value="GNAT_dom"/>
</dbReference>
<dbReference type="Proteomes" id="UP000004322">
    <property type="component" value="Unassembled WGS sequence"/>
</dbReference>
<dbReference type="InterPro" id="IPR050680">
    <property type="entry name" value="YpeA/RimI_acetyltransf"/>
</dbReference>
<dbReference type="PANTHER" id="PTHR43420">
    <property type="entry name" value="ACETYLTRANSFERASE"/>
    <property type="match status" value="1"/>
</dbReference>
<dbReference type="OrthoDB" id="9794566at2"/>
<dbReference type="STRING" id="873449.STRCR_0703"/>
<feature type="domain" description="N-acetyltransferase" evidence="6">
    <location>
        <begin position="1"/>
        <end position="137"/>
    </location>
</feature>
<keyword evidence="2 5" id="KW-0963">Cytoplasm</keyword>
<dbReference type="AlphaFoldDB" id="G5JRB6"/>
<dbReference type="EC" id="2.3.1.266" evidence="5"/>
<evidence type="ECO:0000313" key="8">
    <source>
        <dbReference type="Proteomes" id="UP000004322"/>
    </source>
</evidence>
<evidence type="ECO:0000256" key="5">
    <source>
        <dbReference type="RuleBase" id="RU363094"/>
    </source>
</evidence>